<accession>A0A494RJ31</accession>
<dbReference type="OrthoDB" id="2647392at2"/>
<name>A0A494RJ31_9CAUL</name>
<gene>
    <name evidence="1" type="ORF">D8I30_10795</name>
</gene>
<evidence type="ECO:0000313" key="1">
    <source>
        <dbReference type="EMBL" id="AYG96391.1"/>
    </source>
</evidence>
<evidence type="ECO:0000313" key="2">
    <source>
        <dbReference type="Proteomes" id="UP000276984"/>
    </source>
</evidence>
<dbReference type="EMBL" id="CP032707">
    <property type="protein sequence ID" value="AYG96391.1"/>
    <property type="molecule type" value="Genomic_DNA"/>
</dbReference>
<proteinExistence type="predicted"/>
<dbReference type="Proteomes" id="UP000276984">
    <property type="component" value="Chromosome"/>
</dbReference>
<sequence length="274" mass="30053">MTEYGQYAGRPAVTYSAFFVGRETSRPVRGDLYIAAPAEFAAKFRTLREALRLGPATWEDAEKSLANAVVYTSVMAVACAYDLWQRGSRKTPGTTFEIIMAALFQEMLPDAVFSKHIALTELLHDGDVDAAAEEEVDPAPVEDGDGPGSVSTDLVIRRTNDANTGVVLPLKITTRERIVQPFAHQRILDSAFGPNRYSSLLVCISETQLDDKTKTVKQVCVPGTVKLFQKYLAPLGGLYYCDVPQRYAAPDMQRVVPVRSLGDLFGDVADLLAR</sequence>
<protein>
    <submittedName>
        <fullName evidence="1">Type II site-specific deoxyribonuclease</fullName>
    </submittedName>
</protein>
<organism evidence="1 2">
    <name type="scientific">Brevundimonas naejangsanensis</name>
    <dbReference type="NCBI Taxonomy" id="588932"/>
    <lineage>
        <taxon>Bacteria</taxon>
        <taxon>Pseudomonadati</taxon>
        <taxon>Pseudomonadota</taxon>
        <taxon>Alphaproteobacteria</taxon>
        <taxon>Caulobacterales</taxon>
        <taxon>Caulobacteraceae</taxon>
        <taxon>Brevundimonas</taxon>
    </lineage>
</organism>
<dbReference type="AlphaFoldDB" id="A0A494RJ31"/>
<reference evidence="1 2" key="1">
    <citation type="submission" date="2018-10" db="EMBL/GenBank/DDBJ databases">
        <title>Complete genome sequence of Brevundimonas naejangsanensis BRV3.</title>
        <authorList>
            <person name="Berrios L."/>
            <person name="Ely B."/>
        </authorList>
    </citation>
    <scope>NUCLEOTIDE SEQUENCE [LARGE SCALE GENOMIC DNA]</scope>
    <source>
        <strain evidence="1 2">BRV3</strain>
    </source>
</reference>
<dbReference type="REBASE" id="274943">
    <property type="entry name" value="BnaBRV3ORF10795P"/>
</dbReference>
<keyword evidence="2" id="KW-1185">Reference proteome</keyword>